<evidence type="ECO:0000259" key="1">
    <source>
        <dbReference type="Pfam" id="PF04316"/>
    </source>
</evidence>
<sequence>MKINRINYLNMNPYKNQPATCRHEKLQHIKNKIDAGQYQADLMEVARKFYEYWIIRRKL</sequence>
<dbReference type="EMBL" id="JAUHTR010000009">
    <property type="protein sequence ID" value="MDN4526121.1"/>
    <property type="molecule type" value="Genomic_DNA"/>
</dbReference>
<keyword evidence="2" id="KW-0282">Flagellum</keyword>
<gene>
    <name evidence="2" type="ORF">QYB97_16675</name>
</gene>
<proteinExistence type="predicted"/>
<name>A0ABT8HZA6_9BACL</name>
<accession>A0ABT8HZA6</accession>
<protein>
    <submittedName>
        <fullName evidence="2">Flagellar biosynthesis anti-sigma factor FlgM</fullName>
    </submittedName>
</protein>
<dbReference type="Pfam" id="PF04316">
    <property type="entry name" value="FlgM"/>
    <property type="match status" value="1"/>
</dbReference>
<evidence type="ECO:0000313" key="2">
    <source>
        <dbReference type="EMBL" id="MDN4526121.1"/>
    </source>
</evidence>
<feature type="domain" description="Anti-sigma-28 factor FlgM C-terminal" evidence="1">
    <location>
        <begin position="15"/>
        <end position="49"/>
    </location>
</feature>
<dbReference type="RefSeq" id="WP_301167150.1">
    <property type="nucleotide sequence ID" value="NZ_JAUHTR010000009.1"/>
</dbReference>
<keyword evidence="2" id="KW-0966">Cell projection</keyword>
<reference evidence="2" key="1">
    <citation type="submission" date="2023-07" db="EMBL/GenBank/DDBJ databases">
        <title>Fictibacillus sp. isolated from freshwater pond.</title>
        <authorList>
            <person name="Kirdat K."/>
            <person name="Bhat A."/>
            <person name="Mourya A."/>
            <person name="Yadav A."/>
        </authorList>
    </citation>
    <scope>NUCLEOTIDE SEQUENCE</scope>
    <source>
        <strain evidence="2">NE201</strain>
    </source>
</reference>
<dbReference type="Proteomes" id="UP001172721">
    <property type="component" value="Unassembled WGS sequence"/>
</dbReference>
<keyword evidence="3" id="KW-1185">Reference proteome</keyword>
<comment type="caution">
    <text evidence="2">The sequence shown here is derived from an EMBL/GenBank/DDBJ whole genome shotgun (WGS) entry which is preliminary data.</text>
</comment>
<dbReference type="InterPro" id="IPR035890">
    <property type="entry name" value="Anti-sigma-28_factor_FlgM_sf"/>
</dbReference>
<dbReference type="SUPFAM" id="SSF101498">
    <property type="entry name" value="Anti-sigma factor FlgM"/>
    <property type="match status" value="1"/>
</dbReference>
<dbReference type="InterPro" id="IPR031316">
    <property type="entry name" value="FlgM_C"/>
</dbReference>
<evidence type="ECO:0000313" key="3">
    <source>
        <dbReference type="Proteomes" id="UP001172721"/>
    </source>
</evidence>
<keyword evidence="2" id="KW-0969">Cilium</keyword>
<organism evidence="2 3">
    <name type="scientific">Fictibacillus fluitans</name>
    <dbReference type="NCBI Taxonomy" id="3058422"/>
    <lineage>
        <taxon>Bacteria</taxon>
        <taxon>Bacillati</taxon>
        <taxon>Bacillota</taxon>
        <taxon>Bacilli</taxon>
        <taxon>Bacillales</taxon>
        <taxon>Fictibacillaceae</taxon>
        <taxon>Fictibacillus</taxon>
    </lineage>
</organism>